<dbReference type="NCBIfam" id="TIGR04282">
    <property type="entry name" value="glyco_like_cofC"/>
    <property type="match status" value="1"/>
</dbReference>
<name>A0A0H4PE18_9BACT</name>
<dbReference type="AlphaFoldDB" id="A0A0H4PE18"/>
<protein>
    <submittedName>
        <fullName evidence="1">Glycosyltransferase</fullName>
    </submittedName>
</protein>
<reference evidence="1 2" key="1">
    <citation type="submission" date="2015-07" db="EMBL/GenBank/DDBJ databases">
        <authorList>
            <person name="Kim K.M."/>
        </authorList>
    </citation>
    <scope>NUCLEOTIDE SEQUENCE [LARGE SCALE GENOMIC DNA]</scope>
    <source>
        <strain evidence="1 2">KCTC 12363</strain>
    </source>
</reference>
<keyword evidence="1" id="KW-0808">Transferase</keyword>
<dbReference type="STRING" id="320787.CA2015_1617"/>
<dbReference type="KEGG" id="camu:CA2015_1617"/>
<keyword evidence="2" id="KW-1185">Reference proteome</keyword>
<dbReference type="Proteomes" id="UP000036520">
    <property type="component" value="Chromosome"/>
</dbReference>
<sequence length="203" mass="23153">MKQAIIVFQKFPAPGKVKTRLAATIGNDKAVYIYTYLLNYTHQLLTTIPADTLVFHEGTINKTEYPGNNYYFFPQEGNNLGDKMYNAFSKAFEENYDQVLIIGTDCLELKNSHIEEALSSLDKNDLVLGPAKDGGYYLIGLNKNDPRLFENIQWSTESVFAETMNIAKMLQLKVHLLERLNDIDEYSDLSEQLKKLISIKDPN</sequence>
<dbReference type="SUPFAM" id="SSF53448">
    <property type="entry name" value="Nucleotide-diphospho-sugar transferases"/>
    <property type="match status" value="1"/>
</dbReference>
<dbReference type="InterPro" id="IPR018641">
    <property type="entry name" value="Trfase_1_rSAM/seldom-assoc"/>
</dbReference>
<dbReference type="InterPro" id="IPR029044">
    <property type="entry name" value="Nucleotide-diphossugar_trans"/>
</dbReference>
<evidence type="ECO:0000313" key="1">
    <source>
        <dbReference type="EMBL" id="AKP51053.1"/>
    </source>
</evidence>
<organism evidence="1 2">
    <name type="scientific">Cyclobacterium amurskyense</name>
    <dbReference type="NCBI Taxonomy" id="320787"/>
    <lineage>
        <taxon>Bacteria</taxon>
        <taxon>Pseudomonadati</taxon>
        <taxon>Bacteroidota</taxon>
        <taxon>Cytophagia</taxon>
        <taxon>Cytophagales</taxon>
        <taxon>Cyclobacteriaceae</taxon>
        <taxon>Cyclobacterium</taxon>
    </lineage>
</organism>
<dbReference type="RefSeq" id="WP_048641437.1">
    <property type="nucleotide sequence ID" value="NZ_CAXBGM010000127.1"/>
</dbReference>
<dbReference type="PANTHER" id="PTHR36529">
    <property type="entry name" value="SLL1095 PROTEIN"/>
    <property type="match status" value="1"/>
</dbReference>
<gene>
    <name evidence="1" type="ORF">CA2015_1617</name>
</gene>
<dbReference type="Pfam" id="PF09837">
    <property type="entry name" value="DUF2064"/>
    <property type="match status" value="1"/>
</dbReference>
<dbReference type="OrthoDB" id="9798250at2"/>
<proteinExistence type="predicted"/>
<dbReference type="EMBL" id="CP012040">
    <property type="protein sequence ID" value="AKP51053.1"/>
    <property type="molecule type" value="Genomic_DNA"/>
</dbReference>
<dbReference type="Gene3D" id="3.90.550.10">
    <property type="entry name" value="Spore Coat Polysaccharide Biosynthesis Protein SpsA, Chain A"/>
    <property type="match status" value="1"/>
</dbReference>
<dbReference type="GO" id="GO:0016740">
    <property type="term" value="F:transferase activity"/>
    <property type="evidence" value="ECO:0007669"/>
    <property type="project" value="UniProtKB-KW"/>
</dbReference>
<dbReference type="PANTHER" id="PTHR36529:SF1">
    <property type="entry name" value="GLYCOSYLTRANSFERASE"/>
    <property type="match status" value="1"/>
</dbReference>
<evidence type="ECO:0000313" key="2">
    <source>
        <dbReference type="Proteomes" id="UP000036520"/>
    </source>
</evidence>
<accession>A0A0H4PE18</accession>